<feature type="region of interest" description="Disordered" evidence="1">
    <location>
        <begin position="103"/>
        <end position="124"/>
    </location>
</feature>
<reference evidence="2" key="2">
    <citation type="submission" date="2022-01" db="EMBL/GenBank/DDBJ databases">
        <authorList>
            <person name="Yamashiro T."/>
            <person name="Shiraishi A."/>
            <person name="Satake H."/>
            <person name="Nakayama K."/>
        </authorList>
    </citation>
    <scope>NUCLEOTIDE SEQUENCE</scope>
</reference>
<comment type="caution">
    <text evidence="2">The sequence shown here is derived from an EMBL/GenBank/DDBJ whole genome shotgun (WGS) entry which is preliminary data.</text>
</comment>
<feature type="compositionally biased region" description="Basic and acidic residues" evidence="1">
    <location>
        <begin position="308"/>
        <end position="327"/>
    </location>
</feature>
<keyword evidence="3" id="KW-1185">Reference proteome</keyword>
<protein>
    <recommendedName>
        <fullName evidence="4">Retrotransposon gag protein</fullName>
    </recommendedName>
</protein>
<feature type="compositionally biased region" description="Basic and acidic residues" evidence="1">
    <location>
        <begin position="289"/>
        <end position="300"/>
    </location>
</feature>
<proteinExistence type="predicted"/>
<organism evidence="2 3">
    <name type="scientific">Tanacetum coccineum</name>
    <dbReference type="NCBI Taxonomy" id="301880"/>
    <lineage>
        <taxon>Eukaryota</taxon>
        <taxon>Viridiplantae</taxon>
        <taxon>Streptophyta</taxon>
        <taxon>Embryophyta</taxon>
        <taxon>Tracheophyta</taxon>
        <taxon>Spermatophyta</taxon>
        <taxon>Magnoliopsida</taxon>
        <taxon>eudicotyledons</taxon>
        <taxon>Gunneridae</taxon>
        <taxon>Pentapetalae</taxon>
        <taxon>asterids</taxon>
        <taxon>campanulids</taxon>
        <taxon>Asterales</taxon>
        <taxon>Asteraceae</taxon>
        <taxon>Asteroideae</taxon>
        <taxon>Anthemideae</taxon>
        <taxon>Anthemidinae</taxon>
        <taxon>Tanacetum</taxon>
    </lineage>
</organism>
<reference evidence="2" key="1">
    <citation type="journal article" date="2022" name="Int. J. Mol. Sci.">
        <title>Draft Genome of Tanacetum Coccineum: Genomic Comparison of Closely Related Tanacetum-Family Plants.</title>
        <authorList>
            <person name="Yamashiro T."/>
            <person name="Shiraishi A."/>
            <person name="Nakayama K."/>
            <person name="Satake H."/>
        </authorList>
    </citation>
    <scope>NUCLEOTIDE SEQUENCE</scope>
</reference>
<evidence type="ECO:0000313" key="2">
    <source>
        <dbReference type="EMBL" id="GJS72576.1"/>
    </source>
</evidence>
<dbReference type="EMBL" id="BQNB010010089">
    <property type="protein sequence ID" value="GJS72576.1"/>
    <property type="molecule type" value="Genomic_DNA"/>
</dbReference>
<evidence type="ECO:0000313" key="3">
    <source>
        <dbReference type="Proteomes" id="UP001151760"/>
    </source>
</evidence>
<accession>A0ABQ4Y5F3</accession>
<sequence length="327" mass="37520">MVKLRKEKIEKGRTGITLIRSLPQESCKNLTKSPREIITTKEVGKMLTKPPKMLSKARDTSKYYEFHQDYGHNTNACRELKIQIEEAVKSTKLAHLVKGIRKGKAQKKESQPEEWAPPTVKAEPITDGKEEPILMVGVVNNPLKRKEPPKIMSVEEMIFPSIRNRDPSVDPILISVQVYGRQVGRVLLEELSLQNWESLPFYNALANPVASQKQGPRVIMSEYRDIRRCEQVKRLKELLSEAPLEVFKCIYPEEKVIVNHRYPENPKNTEDIKRDLCHGTQAKQRKKDHTCATKEKRDSPQRSAAASKEVEELKNPKSSEKQDIKHG</sequence>
<evidence type="ECO:0000256" key="1">
    <source>
        <dbReference type="SAM" id="MobiDB-lite"/>
    </source>
</evidence>
<evidence type="ECO:0008006" key="4">
    <source>
        <dbReference type="Google" id="ProtNLM"/>
    </source>
</evidence>
<feature type="region of interest" description="Disordered" evidence="1">
    <location>
        <begin position="280"/>
        <end position="327"/>
    </location>
</feature>
<name>A0ABQ4Y5F3_9ASTR</name>
<dbReference type="Proteomes" id="UP001151760">
    <property type="component" value="Unassembled WGS sequence"/>
</dbReference>
<gene>
    <name evidence="2" type="ORF">Tco_0705417</name>
</gene>